<dbReference type="CDD" id="cd00060">
    <property type="entry name" value="FHA"/>
    <property type="match status" value="2"/>
</dbReference>
<dbReference type="RefSeq" id="WP_145031042.1">
    <property type="nucleotide sequence ID" value="NZ_CP036271.1"/>
</dbReference>
<dbReference type="EMBL" id="CP036271">
    <property type="protein sequence ID" value="QDT55270.1"/>
    <property type="molecule type" value="Genomic_DNA"/>
</dbReference>
<dbReference type="Pfam" id="PF16697">
    <property type="entry name" value="Yop-YscD_cpl"/>
    <property type="match status" value="1"/>
</dbReference>
<dbReference type="OrthoDB" id="283723at2"/>
<feature type="domain" description="FHA" evidence="1">
    <location>
        <begin position="161"/>
        <end position="210"/>
    </location>
</feature>
<keyword evidence="3" id="KW-1185">Reference proteome</keyword>
<proteinExistence type="predicted"/>
<organism evidence="2 3">
    <name type="scientific">Caulifigura coniformis</name>
    <dbReference type="NCBI Taxonomy" id="2527983"/>
    <lineage>
        <taxon>Bacteria</taxon>
        <taxon>Pseudomonadati</taxon>
        <taxon>Planctomycetota</taxon>
        <taxon>Planctomycetia</taxon>
        <taxon>Planctomycetales</taxon>
        <taxon>Planctomycetaceae</taxon>
        <taxon>Caulifigura</taxon>
    </lineage>
</organism>
<dbReference type="Gene3D" id="2.60.200.20">
    <property type="match status" value="2"/>
</dbReference>
<dbReference type="InterPro" id="IPR036513">
    <property type="entry name" value="STAS_dom_sf"/>
</dbReference>
<dbReference type="InParanoid" id="A0A517SGN2"/>
<dbReference type="PROSITE" id="PS50006">
    <property type="entry name" value="FHA_DOMAIN"/>
    <property type="match status" value="1"/>
</dbReference>
<sequence length="374" mass="41937">MPDAYASMLRYAVGNATPIRLLVREGQGKPRVVEVDSPYCVIGRARDCEVVLTDEKCAFRHGYLQVIGGRLAYIDLFSPTGTHWDGPPFRGWVNVAHRFRIGDTWIQVFDDGWTDDDLKAPTEFRPRHDSRPEYGVLPTVDLELLNSSARGAQWPINRIITLVGRDQRCRICCADEHISKVHCAFLLLPTGLWVIDLLGKTGVKVGGELVRSCLIAADVEIEIGPYKMRPTYRVAQQAVFAPQVGHVGDAEKAEFLTRHNRLFLAEAYLDTLILSPVGNLPHMSYKEIHTESSRISELQSNHGFSNFIVDYSHAPILSSMVFDAIIGFCRAATGKVAMCHLSEEIRESVRSMNLDRIWPCVESRAEAFSHVYAP</sequence>
<dbReference type="InterPro" id="IPR008984">
    <property type="entry name" value="SMAD_FHA_dom_sf"/>
</dbReference>
<gene>
    <name evidence="2" type="ORF">Pan44_33130</name>
</gene>
<dbReference type="AlphaFoldDB" id="A0A517SGN2"/>
<evidence type="ECO:0000259" key="1">
    <source>
        <dbReference type="PROSITE" id="PS50006"/>
    </source>
</evidence>
<dbReference type="SUPFAM" id="SSF52091">
    <property type="entry name" value="SpoIIaa-like"/>
    <property type="match status" value="1"/>
</dbReference>
<evidence type="ECO:0000313" key="3">
    <source>
        <dbReference type="Proteomes" id="UP000315700"/>
    </source>
</evidence>
<dbReference type="InterPro" id="IPR032030">
    <property type="entry name" value="YscD_cytoplasmic_dom"/>
</dbReference>
<dbReference type="SUPFAM" id="SSF49879">
    <property type="entry name" value="SMAD/FHA domain"/>
    <property type="match status" value="2"/>
</dbReference>
<dbReference type="Pfam" id="PF00498">
    <property type="entry name" value="FHA"/>
    <property type="match status" value="1"/>
</dbReference>
<evidence type="ECO:0000313" key="2">
    <source>
        <dbReference type="EMBL" id="QDT55270.1"/>
    </source>
</evidence>
<dbReference type="Gene3D" id="3.30.750.24">
    <property type="entry name" value="STAS domain"/>
    <property type="match status" value="1"/>
</dbReference>
<reference evidence="2 3" key="1">
    <citation type="submission" date="2019-02" db="EMBL/GenBank/DDBJ databases">
        <title>Deep-cultivation of Planctomycetes and their phenomic and genomic characterization uncovers novel biology.</title>
        <authorList>
            <person name="Wiegand S."/>
            <person name="Jogler M."/>
            <person name="Boedeker C."/>
            <person name="Pinto D."/>
            <person name="Vollmers J."/>
            <person name="Rivas-Marin E."/>
            <person name="Kohn T."/>
            <person name="Peeters S.H."/>
            <person name="Heuer A."/>
            <person name="Rast P."/>
            <person name="Oberbeckmann S."/>
            <person name="Bunk B."/>
            <person name="Jeske O."/>
            <person name="Meyerdierks A."/>
            <person name="Storesund J.E."/>
            <person name="Kallscheuer N."/>
            <person name="Luecker S."/>
            <person name="Lage O.M."/>
            <person name="Pohl T."/>
            <person name="Merkel B.J."/>
            <person name="Hornburger P."/>
            <person name="Mueller R.-W."/>
            <person name="Bruemmer F."/>
            <person name="Labrenz M."/>
            <person name="Spormann A.M."/>
            <person name="Op den Camp H."/>
            <person name="Overmann J."/>
            <person name="Amann R."/>
            <person name="Jetten M.S.M."/>
            <person name="Mascher T."/>
            <person name="Medema M.H."/>
            <person name="Devos D.P."/>
            <person name="Kaster A.-K."/>
            <person name="Ovreas L."/>
            <person name="Rohde M."/>
            <person name="Galperin M.Y."/>
            <person name="Jogler C."/>
        </authorList>
    </citation>
    <scope>NUCLEOTIDE SEQUENCE [LARGE SCALE GENOMIC DNA]</scope>
    <source>
        <strain evidence="2 3">Pan44</strain>
    </source>
</reference>
<dbReference type="SMART" id="SM00240">
    <property type="entry name" value="FHA"/>
    <property type="match status" value="2"/>
</dbReference>
<name>A0A517SGN2_9PLAN</name>
<dbReference type="KEGG" id="ccos:Pan44_33130"/>
<dbReference type="Proteomes" id="UP000315700">
    <property type="component" value="Chromosome"/>
</dbReference>
<accession>A0A517SGN2</accession>
<protein>
    <submittedName>
        <fullName evidence="2">FHA domain protein</fullName>
    </submittedName>
</protein>
<dbReference type="InterPro" id="IPR000253">
    <property type="entry name" value="FHA_dom"/>
</dbReference>